<name>A0ABQ9JB32_9CUCU</name>
<keyword evidence="2" id="KW-1185">Reference proteome</keyword>
<dbReference type="EMBL" id="JAPWTJ010000861">
    <property type="protein sequence ID" value="KAJ8975178.1"/>
    <property type="molecule type" value="Genomic_DNA"/>
</dbReference>
<proteinExistence type="predicted"/>
<accession>A0ABQ9JB32</accession>
<organism evidence="1 2">
    <name type="scientific">Molorchus minor</name>
    <dbReference type="NCBI Taxonomy" id="1323400"/>
    <lineage>
        <taxon>Eukaryota</taxon>
        <taxon>Metazoa</taxon>
        <taxon>Ecdysozoa</taxon>
        <taxon>Arthropoda</taxon>
        <taxon>Hexapoda</taxon>
        <taxon>Insecta</taxon>
        <taxon>Pterygota</taxon>
        <taxon>Neoptera</taxon>
        <taxon>Endopterygota</taxon>
        <taxon>Coleoptera</taxon>
        <taxon>Polyphaga</taxon>
        <taxon>Cucujiformia</taxon>
        <taxon>Chrysomeloidea</taxon>
        <taxon>Cerambycidae</taxon>
        <taxon>Lamiinae</taxon>
        <taxon>Monochamini</taxon>
        <taxon>Molorchus</taxon>
    </lineage>
</organism>
<evidence type="ECO:0000313" key="1">
    <source>
        <dbReference type="EMBL" id="KAJ8975178.1"/>
    </source>
</evidence>
<feature type="non-terminal residue" evidence="1">
    <location>
        <position position="1"/>
    </location>
</feature>
<sequence length="208" mass="23930">DYNTAELMICRPCVGLFASYSKFATVCATTEEYITDNCEQINTNSQDLVEDYDTVELMIYSSCVGPLASYLKFSTVCATTEQKITKYREQIDTTCQSPVKLNHVRMFHNENEILRKITLSENIRSNCRQTEVFGVKSVPCVVQQKTGCLGNNANNLLWRCLNVKLVTIRQNIKGYLKRHIILFHRNSSEVEMYECKTCHYKTKYKIGS</sequence>
<gene>
    <name evidence="1" type="ORF">NQ317_001827</name>
</gene>
<dbReference type="Proteomes" id="UP001162164">
    <property type="component" value="Unassembled WGS sequence"/>
</dbReference>
<protein>
    <submittedName>
        <fullName evidence="1">Uncharacterized protein</fullName>
    </submittedName>
</protein>
<reference evidence="1" key="1">
    <citation type="journal article" date="2023" name="Insect Mol. Biol.">
        <title>Genome sequencing provides insights into the evolution of gene families encoding plant cell wall-degrading enzymes in longhorned beetles.</title>
        <authorList>
            <person name="Shin N.R."/>
            <person name="Okamura Y."/>
            <person name="Kirsch R."/>
            <person name="Pauchet Y."/>
        </authorList>
    </citation>
    <scope>NUCLEOTIDE SEQUENCE</scope>
    <source>
        <strain evidence="1">MMC_N1</strain>
    </source>
</reference>
<evidence type="ECO:0000313" key="2">
    <source>
        <dbReference type="Proteomes" id="UP001162164"/>
    </source>
</evidence>
<comment type="caution">
    <text evidence="1">The sequence shown here is derived from an EMBL/GenBank/DDBJ whole genome shotgun (WGS) entry which is preliminary data.</text>
</comment>